<protein>
    <submittedName>
        <fullName evidence="1">Uncharacterized protein</fullName>
    </submittedName>
</protein>
<name>A0A7S2JNE7_9EUKA</name>
<reference evidence="1" key="1">
    <citation type="submission" date="2021-01" db="EMBL/GenBank/DDBJ databases">
        <authorList>
            <person name="Corre E."/>
            <person name="Pelletier E."/>
            <person name="Niang G."/>
            <person name="Scheremetjew M."/>
            <person name="Finn R."/>
            <person name="Kale V."/>
            <person name="Holt S."/>
            <person name="Cochrane G."/>
            <person name="Meng A."/>
            <person name="Brown T."/>
            <person name="Cohen L."/>
        </authorList>
    </citation>
    <scope>NUCLEOTIDE SEQUENCE</scope>
    <source>
        <strain evidence="1">SAG4.97</strain>
    </source>
</reference>
<organism evidence="1">
    <name type="scientific">Cyanoptyche gloeocystis</name>
    <dbReference type="NCBI Taxonomy" id="77922"/>
    <lineage>
        <taxon>Eukaryota</taxon>
        <taxon>Glaucocystophyceae</taxon>
        <taxon>Glaucocystophyceae incertae sedis</taxon>
        <taxon>Cyanoptyche</taxon>
    </lineage>
</organism>
<dbReference type="AlphaFoldDB" id="A0A7S2JNE7"/>
<evidence type="ECO:0000313" key="1">
    <source>
        <dbReference type="EMBL" id="CAD9551390.1"/>
    </source>
</evidence>
<dbReference type="EMBL" id="HBGX01001163">
    <property type="protein sequence ID" value="CAD9551390.1"/>
    <property type="molecule type" value="Transcribed_RNA"/>
</dbReference>
<accession>A0A7S2JNE7</accession>
<gene>
    <name evidence="1" type="ORF">CGLO1086_LOCUS541</name>
</gene>
<sequence>MEPYLYQHAFLKFRVAKSSFKISASPTYHVDLTTEHLERPNYEDRQGAAPTHRDLSFKMYATRNYNRILGGKVMSQRLFSFVSAIPQILPTFHQASRHVRA</sequence>
<proteinExistence type="predicted"/>